<reference evidence="1 2" key="1">
    <citation type="submission" date="2020-07" db="EMBL/GenBank/DDBJ databases">
        <title>Genomic Encyclopedia of Type Strains, Phase IV (KMG-IV): sequencing the most valuable type-strain genomes for metagenomic binning, comparative biology and taxonomic classification.</title>
        <authorList>
            <person name="Goeker M."/>
        </authorList>
    </citation>
    <scope>NUCLEOTIDE SEQUENCE [LARGE SCALE GENOMIC DNA]</scope>
    <source>
        <strain evidence="1 2">DSM 45533</strain>
    </source>
</reference>
<dbReference type="InterPro" id="IPR050583">
    <property type="entry name" value="Mycobacterial_A85_antigen"/>
</dbReference>
<dbReference type="SUPFAM" id="SSF53474">
    <property type="entry name" value="alpha/beta-Hydrolases"/>
    <property type="match status" value="1"/>
</dbReference>
<name>A0A7W0CCV4_9ACTN</name>
<dbReference type="Gene3D" id="3.40.50.1820">
    <property type="entry name" value="alpha/beta hydrolase"/>
    <property type="match status" value="1"/>
</dbReference>
<dbReference type="EMBL" id="JACDUR010000001">
    <property type="protein sequence ID" value="MBA2888807.1"/>
    <property type="molecule type" value="Genomic_DNA"/>
</dbReference>
<organism evidence="1 2">
    <name type="scientific">Nonomuraea soli</name>
    <dbReference type="NCBI Taxonomy" id="1032476"/>
    <lineage>
        <taxon>Bacteria</taxon>
        <taxon>Bacillati</taxon>
        <taxon>Actinomycetota</taxon>
        <taxon>Actinomycetes</taxon>
        <taxon>Streptosporangiales</taxon>
        <taxon>Streptosporangiaceae</taxon>
        <taxon>Nonomuraea</taxon>
    </lineage>
</organism>
<evidence type="ECO:0000313" key="2">
    <source>
        <dbReference type="Proteomes" id="UP000530928"/>
    </source>
</evidence>
<evidence type="ECO:0000313" key="1">
    <source>
        <dbReference type="EMBL" id="MBA2888807.1"/>
    </source>
</evidence>
<comment type="caution">
    <text evidence="1">The sequence shown here is derived from an EMBL/GenBank/DDBJ whole genome shotgun (WGS) entry which is preliminary data.</text>
</comment>
<sequence>MLSFFLPDQGRLSAVRLYQEVGLDTVELSPVQGGWRLEVPRPRVDRMEYLFEVTHRDGRRETILDPGNPLRVAGVFGDKSVLEFPEYRAPSWVRDPAPPYEWARETIVSAPGLDISWYGPAEPPPFPSLLVVHDGPEYARLAMLLRYLELGIRHTWFRPMWVALLQPHDRNRIYAADDDYADALSVLGRIPARRRIGMGTSLGALAMLHAHRRHPDLFDALFLQSGSFFTREHDPQERRFPRFEQITDFVESAKRGKGRPVPVAMTCGLAEENLSNNHLLAEALDLQGYDVTFREVADVHNYTAWRDAFHPHLSRLLQDMT</sequence>
<dbReference type="PANTHER" id="PTHR48098:SF6">
    <property type="entry name" value="FERRI-BACILLIBACTIN ESTERASE BESA"/>
    <property type="match status" value="1"/>
</dbReference>
<proteinExistence type="predicted"/>
<dbReference type="InterPro" id="IPR029058">
    <property type="entry name" value="AB_hydrolase_fold"/>
</dbReference>
<protein>
    <submittedName>
        <fullName evidence="1">Enterochelin esterase family protein</fullName>
    </submittedName>
</protein>
<gene>
    <name evidence="1" type="ORF">HNR30_000142</name>
</gene>
<dbReference type="PANTHER" id="PTHR48098">
    <property type="entry name" value="ENTEROCHELIN ESTERASE-RELATED"/>
    <property type="match status" value="1"/>
</dbReference>
<accession>A0A7W0CCV4</accession>
<dbReference type="RefSeq" id="WP_181607193.1">
    <property type="nucleotide sequence ID" value="NZ_BAABAM010000001.1"/>
</dbReference>
<dbReference type="AlphaFoldDB" id="A0A7W0CCV4"/>
<dbReference type="Proteomes" id="UP000530928">
    <property type="component" value="Unassembled WGS sequence"/>
</dbReference>
<keyword evidence="2" id="KW-1185">Reference proteome</keyword>